<dbReference type="GO" id="GO:0016832">
    <property type="term" value="F:aldehyde-lyase activity"/>
    <property type="evidence" value="ECO:0007669"/>
    <property type="project" value="TreeGrafter"/>
</dbReference>
<dbReference type="SUPFAM" id="SSF51621">
    <property type="entry name" value="Phosphoenolpyruvate/pyruvate domain"/>
    <property type="match status" value="1"/>
</dbReference>
<dbReference type="Pfam" id="PF03328">
    <property type="entry name" value="HpcH_HpaI"/>
    <property type="match status" value="1"/>
</dbReference>
<reference evidence="5 6" key="1">
    <citation type="submission" date="2018-10" db="EMBL/GenBank/DDBJ databases">
        <title>Natronolimnobius sp. XQ-INN 246 isolated from Inner Mongolia Autonomous Region of China.</title>
        <authorList>
            <person name="Xue Q."/>
        </authorList>
    </citation>
    <scope>NUCLEOTIDE SEQUENCE [LARGE SCALE GENOMIC DNA]</scope>
    <source>
        <strain evidence="5 6">XQ-INN 246</strain>
    </source>
</reference>
<dbReference type="PANTHER" id="PTHR30502:SF0">
    <property type="entry name" value="PHOSPHOENOLPYRUVATE CARBOXYLASE FAMILY PROTEIN"/>
    <property type="match status" value="1"/>
</dbReference>
<dbReference type="GO" id="GO:0005737">
    <property type="term" value="C:cytoplasm"/>
    <property type="evidence" value="ECO:0007669"/>
    <property type="project" value="TreeGrafter"/>
</dbReference>
<organism evidence="5 6">
    <name type="scientific">Salinadaptatus halalkaliphilus</name>
    <dbReference type="NCBI Taxonomy" id="2419781"/>
    <lineage>
        <taxon>Archaea</taxon>
        <taxon>Methanobacteriati</taxon>
        <taxon>Methanobacteriota</taxon>
        <taxon>Stenosarchaea group</taxon>
        <taxon>Halobacteria</taxon>
        <taxon>Halobacteriales</taxon>
        <taxon>Natrialbaceae</taxon>
        <taxon>Salinadaptatus</taxon>
    </lineage>
</organism>
<dbReference type="InterPro" id="IPR040442">
    <property type="entry name" value="Pyrv_kinase-like_dom_sf"/>
</dbReference>
<comment type="similarity">
    <text evidence="1">Belongs to the HpcH/HpaI aldolase family.</text>
</comment>
<comment type="caution">
    <text evidence="5">The sequence shown here is derived from an EMBL/GenBank/DDBJ whole genome shotgun (WGS) entry which is preliminary data.</text>
</comment>
<dbReference type="Gene3D" id="3.20.20.60">
    <property type="entry name" value="Phosphoenolpyruvate-binding domains"/>
    <property type="match status" value="1"/>
</dbReference>
<dbReference type="Proteomes" id="UP000318864">
    <property type="component" value="Unassembled WGS sequence"/>
</dbReference>
<name>A0A4S3TMY2_9EURY</name>
<dbReference type="InterPro" id="IPR015813">
    <property type="entry name" value="Pyrv/PenolPyrv_kinase-like_dom"/>
</dbReference>
<evidence type="ECO:0000313" key="5">
    <source>
        <dbReference type="EMBL" id="THE65644.1"/>
    </source>
</evidence>
<evidence type="ECO:0000256" key="3">
    <source>
        <dbReference type="ARBA" id="ARBA00023239"/>
    </source>
</evidence>
<dbReference type="PANTHER" id="PTHR30502">
    <property type="entry name" value="2-KETO-3-DEOXY-L-RHAMNONATE ALDOLASE"/>
    <property type="match status" value="1"/>
</dbReference>
<dbReference type="EMBL" id="RBZW01000018">
    <property type="protein sequence ID" value="THE65644.1"/>
    <property type="molecule type" value="Genomic_DNA"/>
</dbReference>
<evidence type="ECO:0000313" key="6">
    <source>
        <dbReference type="Proteomes" id="UP000318864"/>
    </source>
</evidence>
<keyword evidence="3" id="KW-0456">Lyase</keyword>
<accession>A0A4S3TMY2</accession>
<dbReference type="InterPro" id="IPR005000">
    <property type="entry name" value="Aldolase/citrate-lyase_domain"/>
</dbReference>
<proteinExistence type="inferred from homology"/>
<protein>
    <submittedName>
        <fullName evidence="5">Aldolase</fullName>
    </submittedName>
</protein>
<keyword evidence="6" id="KW-1185">Reference proteome</keyword>
<gene>
    <name evidence="5" type="ORF">D8Y22_06675</name>
</gene>
<dbReference type="InterPro" id="IPR050251">
    <property type="entry name" value="HpcH-HpaI_aldolase"/>
</dbReference>
<dbReference type="GO" id="GO:0046872">
    <property type="term" value="F:metal ion binding"/>
    <property type="evidence" value="ECO:0007669"/>
    <property type="project" value="UniProtKB-KW"/>
</dbReference>
<evidence type="ECO:0000256" key="1">
    <source>
        <dbReference type="ARBA" id="ARBA00005568"/>
    </source>
</evidence>
<keyword evidence="2" id="KW-0479">Metal-binding</keyword>
<evidence type="ECO:0000256" key="2">
    <source>
        <dbReference type="ARBA" id="ARBA00022723"/>
    </source>
</evidence>
<evidence type="ECO:0000259" key="4">
    <source>
        <dbReference type="Pfam" id="PF03328"/>
    </source>
</evidence>
<sequence>MQRIASGQPVFGADARTFSPSVVEVYASLGFDYVWLDFEHAGPNPVDSHLLEQLTRAAESSGIELMVRVPSTDAHMIRKVLDTGVKTLVLPRIRSAEAVRSAISATQFSYDGEPGRRGAGIARANGWGTGSRPADDRDDDIFVGAMIENDDAVDDIDDILSVPELGFVFMGPADLSVSLGKPFDKTAPAVQDRIERVVNRANEAGVPAGQTFPTAESADDALEAGYDVLTLGSELSAVVETYEDRLESLRE</sequence>
<feature type="domain" description="HpcH/HpaI aldolase/citrate lyase" evidence="4">
    <location>
        <begin position="18"/>
        <end position="239"/>
    </location>
</feature>
<dbReference type="AlphaFoldDB" id="A0A4S3TMY2"/>